<name>A0A6G8PZ04_9ACTN</name>
<dbReference type="Gene3D" id="3.30.70.270">
    <property type="match status" value="1"/>
</dbReference>
<evidence type="ECO:0000313" key="3">
    <source>
        <dbReference type="Proteomes" id="UP000502706"/>
    </source>
</evidence>
<dbReference type="GO" id="GO:0052621">
    <property type="term" value="F:diguanylate cyclase activity"/>
    <property type="evidence" value="ECO:0007669"/>
    <property type="project" value="TreeGrafter"/>
</dbReference>
<dbReference type="Pfam" id="PF00990">
    <property type="entry name" value="GGDEF"/>
    <property type="match status" value="1"/>
</dbReference>
<dbReference type="SMART" id="SM00267">
    <property type="entry name" value="GGDEF"/>
    <property type="match status" value="1"/>
</dbReference>
<evidence type="ECO:0000259" key="1">
    <source>
        <dbReference type="PROSITE" id="PS50887"/>
    </source>
</evidence>
<evidence type="ECO:0000313" key="2">
    <source>
        <dbReference type="EMBL" id="QIN79459.1"/>
    </source>
</evidence>
<protein>
    <submittedName>
        <fullName evidence="2">Diguanylate cyclase</fullName>
    </submittedName>
</protein>
<dbReference type="Gene3D" id="2.60.200.20">
    <property type="match status" value="1"/>
</dbReference>
<dbReference type="Proteomes" id="UP000502706">
    <property type="component" value="Chromosome"/>
</dbReference>
<dbReference type="GO" id="GO:1902201">
    <property type="term" value="P:negative regulation of bacterial-type flagellum-dependent cell motility"/>
    <property type="evidence" value="ECO:0007669"/>
    <property type="project" value="TreeGrafter"/>
</dbReference>
<dbReference type="CDD" id="cd01949">
    <property type="entry name" value="GGDEF"/>
    <property type="match status" value="1"/>
</dbReference>
<dbReference type="InterPro" id="IPR000160">
    <property type="entry name" value="GGDEF_dom"/>
</dbReference>
<dbReference type="KEGG" id="rmar:GBA65_14105"/>
<gene>
    <name evidence="2" type="ORF">GBA65_14105</name>
</gene>
<sequence length="310" mass="32462">MRGRARSGPARSVLTSSAAEAVGGEQGGCMDGGHGSAHLIVLRGPNLGALHRLEGTEVVVGGDPFRAGVVLNDSRVAPAHARIFPGPGAHYFVEPLAGGPGRTELNGEALIAARPLRDGDRLALGESLLEFSEPDALKAELNESLRRALNEDHLTGLLSKPRFDEEFEGALAAARAREEPLGVIMADVDNLKEINDEHGHLLGEFTVGEVGHILDAVLGEGRRRATRFGGDEYQAILPGEDAPATAALAESVRSAVEEHTFERDGVTVSPTLSVGTAAHPEAGSTTDDLTRAADRALYRAKQAGGNTVSE</sequence>
<dbReference type="InterPro" id="IPR032030">
    <property type="entry name" value="YscD_cytoplasmic_dom"/>
</dbReference>
<dbReference type="InterPro" id="IPR029787">
    <property type="entry name" value="Nucleotide_cyclase"/>
</dbReference>
<dbReference type="SUPFAM" id="SSF55073">
    <property type="entry name" value="Nucleotide cyclase"/>
    <property type="match status" value="1"/>
</dbReference>
<organism evidence="2 3">
    <name type="scientific">Rubrobacter marinus</name>
    <dbReference type="NCBI Taxonomy" id="2653852"/>
    <lineage>
        <taxon>Bacteria</taxon>
        <taxon>Bacillati</taxon>
        <taxon>Actinomycetota</taxon>
        <taxon>Rubrobacteria</taxon>
        <taxon>Rubrobacterales</taxon>
        <taxon>Rubrobacteraceae</taxon>
        <taxon>Rubrobacter</taxon>
    </lineage>
</organism>
<dbReference type="PANTHER" id="PTHR45138:SF9">
    <property type="entry name" value="DIGUANYLATE CYCLASE DGCM-RELATED"/>
    <property type="match status" value="1"/>
</dbReference>
<dbReference type="PROSITE" id="PS50887">
    <property type="entry name" value="GGDEF"/>
    <property type="match status" value="1"/>
</dbReference>
<dbReference type="AlphaFoldDB" id="A0A6G8PZ04"/>
<dbReference type="InterPro" id="IPR043128">
    <property type="entry name" value="Rev_trsase/Diguanyl_cyclase"/>
</dbReference>
<dbReference type="NCBIfam" id="TIGR00254">
    <property type="entry name" value="GGDEF"/>
    <property type="match status" value="1"/>
</dbReference>
<dbReference type="CDD" id="cd00060">
    <property type="entry name" value="FHA"/>
    <property type="match status" value="1"/>
</dbReference>
<feature type="domain" description="GGDEF" evidence="1">
    <location>
        <begin position="179"/>
        <end position="310"/>
    </location>
</feature>
<dbReference type="EMBL" id="CP045121">
    <property type="protein sequence ID" value="QIN79459.1"/>
    <property type="molecule type" value="Genomic_DNA"/>
</dbReference>
<dbReference type="Pfam" id="PF16697">
    <property type="entry name" value="Yop-YscD_cpl"/>
    <property type="match status" value="1"/>
</dbReference>
<proteinExistence type="predicted"/>
<accession>A0A6G8PZ04</accession>
<dbReference type="SUPFAM" id="SSF49879">
    <property type="entry name" value="SMAD/FHA domain"/>
    <property type="match status" value="1"/>
</dbReference>
<dbReference type="GO" id="GO:0043709">
    <property type="term" value="P:cell adhesion involved in single-species biofilm formation"/>
    <property type="evidence" value="ECO:0007669"/>
    <property type="project" value="TreeGrafter"/>
</dbReference>
<dbReference type="InterPro" id="IPR050469">
    <property type="entry name" value="Diguanylate_Cyclase"/>
</dbReference>
<dbReference type="GO" id="GO:0005886">
    <property type="term" value="C:plasma membrane"/>
    <property type="evidence" value="ECO:0007669"/>
    <property type="project" value="TreeGrafter"/>
</dbReference>
<dbReference type="InterPro" id="IPR008984">
    <property type="entry name" value="SMAD_FHA_dom_sf"/>
</dbReference>
<keyword evidence="3" id="KW-1185">Reference proteome</keyword>
<dbReference type="PANTHER" id="PTHR45138">
    <property type="entry name" value="REGULATORY COMPONENTS OF SENSORY TRANSDUCTION SYSTEM"/>
    <property type="match status" value="1"/>
</dbReference>
<reference evidence="2 3" key="1">
    <citation type="submission" date="2019-10" db="EMBL/GenBank/DDBJ databases">
        <title>Rubrobacter sp nov SCSIO 52915 isolated from a deep-sea sediment in the South China Sea.</title>
        <authorList>
            <person name="Chen R.W."/>
        </authorList>
    </citation>
    <scope>NUCLEOTIDE SEQUENCE [LARGE SCALE GENOMIC DNA]</scope>
    <source>
        <strain evidence="2 3">SCSIO 52915</strain>
    </source>
</reference>